<name>A0A1B1MRH5_9POXV</name>
<reference evidence="2 3" key="1">
    <citation type="journal article" date="2016" name="J. Gen. Virol.">
        <title>Genomic characterization of a novel poxvirus from a flying fox: evidence for a new genus?</title>
        <authorList>
            <person name="O'Dea M.A."/>
            <person name="Tu S.L."/>
            <person name="Pang S."/>
            <person name="De Ridder T."/>
            <person name="Jackson B."/>
            <person name="Upton C."/>
        </authorList>
    </citation>
    <scope>NUCLEOTIDE SEQUENCE [LARGE SCALE GENOMIC DNA]</scope>
    <source>
        <strain evidence="2 3">Australia</strain>
    </source>
</reference>
<dbReference type="Pfam" id="PF04872">
    <property type="entry name" value="Pox_L5"/>
    <property type="match status" value="1"/>
</dbReference>
<sequence length="123" mass="14261">MSTTVNLSPVFVAPTFEHSLLRADKYIFIELFEFIVVVFLVYVFFKDEIVSMFTPVTPINELDKYKDTYLTCYGNKLYIISDNKQLPALSLNFKQIEFEGCSTILRNINGSRTVRISDVLNRQ</sequence>
<evidence type="ECO:0000313" key="3">
    <source>
        <dbReference type="Proteomes" id="UP000203626"/>
    </source>
</evidence>
<dbReference type="KEGG" id="vg:28340396"/>
<dbReference type="InterPro" id="IPR006956">
    <property type="entry name" value="Poxvirus_L5"/>
</dbReference>
<accession>A0A1B1MRH5</accession>
<organism evidence="2 3">
    <name type="scientific">Pteropox virus</name>
    <dbReference type="NCBI Taxonomy" id="1873698"/>
    <lineage>
        <taxon>Viruses</taxon>
        <taxon>Varidnaviria</taxon>
        <taxon>Bamfordvirae</taxon>
        <taxon>Nucleocytoviricota</taxon>
        <taxon>Pokkesviricetes</taxon>
        <taxon>Chitovirales</taxon>
        <taxon>Poxviridae</taxon>
        <taxon>Chordopoxvirinae</taxon>
        <taxon>Pteropopoxvirus</taxon>
        <taxon>Pteropopoxvirus pteropox</taxon>
    </lineage>
</organism>
<evidence type="ECO:0000313" key="2">
    <source>
        <dbReference type="EMBL" id="ANS71153.1"/>
    </source>
</evidence>
<dbReference type="OrthoDB" id="20833at10239"/>
<gene>
    <name evidence="2" type="ORF">PTPV-Aus-069</name>
</gene>
<feature type="transmembrane region" description="Helical" evidence="1">
    <location>
        <begin position="26"/>
        <end position="45"/>
    </location>
</feature>
<keyword evidence="1" id="KW-1133">Transmembrane helix</keyword>
<dbReference type="EMBL" id="KU980965">
    <property type="protein sequence ID" value="ANS71153.1"/>
    <property type="molecule type" value="Genomic_DNA"/>
</dbReference>
<keyword evidence="1" id="KW-0472">Membrane</keyword>
<protein>
    <submittedName>
        <fullName evidence="2">Entry/fusion imv membrane protein</fullName>
    </submittedName>
</protein>
<keyword evidence="1" id="KW-0812">Transmembrane</keyword>
<dbReference type="Proteomes" id="UP000203626">
    <property type="component" value="Segment"/>
</dbReference>
<keyword evidence="3" id="KW-1185">Reference proteome</keyword>
<evidence type="ECO:0000256" key="1">
    <source>
        <dbReference type="SAM" id="Phobius"/>
    </source>
</evidence>
<dbReference type="RefSeq" id="YP_009268784.1">
    <property type="nucleotide sequence ID" value="NC_030656.1"/>
</dbReference>
<proteinExistence type="predicted"/>
<dbReference type="GeneID" id="28340396"/>